<keyword evidence="5 6" id="KW-0472">Membrane</keyword>
<evidence type="ECO:0000313" key="8">
    <source>
        <dbReference type="EMBL" id="VAV95385.1"/>
    </source>
</evidence>
<dbReference type="PANTHER" id="PTHR12778:SF10">
    <property type="entry name" value="MAJOR FACILITATOR SUPERFAMILY DOMAIN-CONTAINING PROTEIN 3"/>
    <property type="match status" value="1"/>
</dbReference>
<evidence type="ECO:0000256" key="3">
    <source>
        <dbReference type="ARBA" id="ARBA00022692"/>
    </source>
</evidence>
<feature type="transmembrane region" description="Helical" evidence="6">
    <location>
        <begin position="417"/>
        <end position="435"/>
    </location>
</feature>
<dbReference type="GO" id="GO:0022857">
    <property type="term" value="F:transmembrane transporter activity"/>
    <property type="evidence" value="ECO:0007669"/>
    <property type="project" value="InterPro"/>
</dbReference>
<comment type="subcellular location">
    <subcellularLocation>
        <location evidence="1">Membrane</location>
        <topology evidence="1">Multi-pass membrane protein</topology>
    </subcellularLocation>
</comment>
<proteinExistence type="predicted"/>
<feature type="transmembrane region" description="Helical" evidence="6">
    <location>
        <begin position="295"/>
        <end position="317"/>
    </location>
</feature>
<feature type="transmembrane region" description="Helical" evidence="6">
    <location>
        <begin position="258"/>
        <end position="283"/>
    </location>
</feature>
<organism evidence="8">
    <name type="scientific">hydrothermal vent metagenome</name>
    <dbReference type="NCBI Taxonomy" id="652676"/>
    <lineage>
        <taxon>unclassified sequences</taxon>
        <taxon>metagenomes</taxon>
        <taxon>ecological metagenomes</taxon>
    </lineage>
</organism>
<evidence type="ECO:0000256" key="6">
    <source>
        <dbReference type="SAM" id="Phobius"/>
    </source>
</evidence>
<evidence type="ECO:0000259" key="7">
    <source>
        <dbReference type="PROSITE" id="PS50850"/>
    </source>
</evidence>
<feature type="domain" description="Major facilitator superfamily (MFS) profile" evidence="7">
    <location>
        <begin position="257"/>
        <end position="454"/>
    </location>
</feature>
<dbReference type="NCBIfam" id="TIGR00901">
    <property type="entry name" value="2A0125"/>
    <property type="match status" value="1"/>
</dbReference>
<accession>A0A3B0SKG2</accession>
<dbReference type="GO" id="GO:0016020">
    <property type="term" value="C:membrane"/>
    <property type="evidence" value="ECO:0007669"/>
    <property type="project" value="UniProtKB-SubCell"/>
</dbReference>
<feature type="transmembrane region" description="Helical" evidence="6">
    <location>
        <begin position="183"/>
        <end position="202"/>
    </location>
</feature>
<dbReference type="InterPro" id="IPR011701">
    <property type="entry name" value="MFS"/>
</dbReference>
<keyword evidence="4 6" id="KW-1133">Transmembrane helix</keyword>
<evidence type="ECO:0000256" key="4">
    <source>
        <dbReference type="ARBA" id="ARBA00022989"/>
    </source>
</evidence>
<evidence type="ECO:0000256" key="1">
    <source>
        <dbReference type="ARBA" id="ARBA00004141"/>
    </source>
</evidence>
<feature type="transmembrane region" description="Helical" evidence="6">
    <location>
        <begin position="324"/>
        <end position="343"/>
    </location>
</feature>
<dbReference type="InterPro" id="IPR020846">
    <property type="entry name" value="MFS_dom"/>
</dbReference>
<evidence type="ECO:0000256" key="5">
    <source>
        <dbReference type="ARBA" id="ARBA00023136"/>
    </source>
</evidence>
<sequence>MVTGKSWRHSVQEYRHPRVIGVFFMGISSGFPLTLLLSSLGFWLIDEGVSKSTIGLLTLSLIPYFLKFVWAPVLDSLRVPLLDRLLGRRRAWLILIQIGLAFAIVGLASASPVEAPVYFGLMAMLVCFMSASQDLVIDAYRIEILEEEEMPAGAAMTQFGYRVGNLIAGVVTLKLADWYGWEVAYLTMPSLLLFGLIPALIFGEPVMRGKQLIEKEIQAVRGWLSKGRQKPEVLHKVIENIYMTVVVPFKEFIQRKGWWVILLFILLLKVGDSLAAVMTAPLIGDLGFSKDEIIWANKTVGFVAVLVGAFFGGVVLNRLGTYRGLMVAAVLMMVTNLSFVLLAENGRNVDILIFAIGFENFATGMGGTIAIAYLSGLCNMAYTVTQYALLSAFASLGRLLIGAPSGFMQEAMGYTEFFLLTTAMAIPGIILLMVMKRLGYVGESLTLPGDDPKD</sequence>
<feature type="transmembrane region" description="Helical" evidence="6">
    <location>
        <begin position="51"/>
        <end position="70"/>
    </location>
</feature>
<keyword evidence="3 6" id="KW-0812">Transmembrane</keyword>
<dbReference type="InterPro" id="IPR004752">
    <property type="entry name" value="AmpG_permease/AT-1"/>
</dbReference>
<dbReference type="SUPFAM" id="SSF103473">
    <property type="entry name" value="MFS general substrate transporter"/>
    <property type="match status" value="1"/>
</dbReference>
<dbReference type="PANTHER" id="PTHR12778">
    <property type="entry name" value="SOLUTE CARRIER FAMILY 33 ACETYL-COA TRANSPORTER -RELATED"/>
    <property type="match status" value="1"/>
</dbReference>
<dbReference type="Pfam" id="PF07690">
    <property type="entry name" value="MFS_1"/>
    <property type="match status" value="1"/>
</dbReference>
<gene>
    <name evidence="8" type="ORF">MNBD_ALPHA02-2197</name>
</gene>
<evidence type="ECO:0000256" key="2">
    <source>
        <dbReference type="ARBA" id="ARBA00022448"/>
    </source>
</evidence>
<name>A0A3B0SKG2_9ZZZZ</name>
<dbReference type="Gene3D" id="1.20.1250.20">
    <property type="entry name" value="MFS general substrate transporter like domains"/>
    <property type="match status" value="2"/>
</dbReference>
<feature type="transmembrane region" description="Helical" evidence="6">
    <location>
        <begin position="20"/>
        <end position="45"/>
    </location>
</feature>
<reference evidence="8" key="1">
    <citation type="submission" date="2018-06" db="EMBL/GenBank/DDBJ databases">
        <authorList>
            <person name="Zhirakovskaya E."/>
        </authorList>
    </citation>
    <scope>NUCLEOTIDE SEQUENCE</scope>
</reference>
<dbReference type="InterPro" id="IPR036259">
    <property type="entry name" value="MFS_trans_sf"/>
</dbReference>
<feature type="transmembrane region" description="Helical" evidence="6">
    <location>
        <begin position="387"/>
        <end position="405"/>
    </location>
</feature>
<keyword evidence="2" id="KW-0813">Transport</keyword>
<protein>
    <submittedName>
        <fullName evidence="8">AmpG permease</fullName>
    </submittedName>
</protein>
<feature type="transmembrane region" description="Helical" evidence="6">
    <location>
        <begin position="91"/>
        <end position="111"/>
    </location>
</feature>
<dbReference type="EMBL" id="UOED01000099">
    <property type="protein sequence ID" value="VAV95385.1"/>
    <property type="molecule type" value="Genomic_DNA"/>
</dbReference>
<dbReference type="AlphaFoldDB" id="A0A3B0SKG2"/>
<dbReference type="PROSITE" id="PS50850">
    <property type="entry name" value="MFS"/>
    <property type="match status" value="1"/>
</dbReference>
<feature type="transmembrane region" description="Helical" evidence="6">
    <location>
        <begin position="349"/>
        <end position="375"/>
    </location>
</feature>